<comment type="caution">
    <text evidence="1">The sequence shown here is derived from an EMBL/GenBank/DDBJ whole genome shotgun (WGS) entry which is preliminary data.</text>
</comment>
<evidence type="ECO:0000313" key="1">
    <source>
        <dbReference type="EMBL" id="MDK3074816.1"/>
    </source>
</evidence>
<accession>A0ABT7FI47</accession>
<name>A0ABT7FI47_9RHOB</name>
<dbReference type="Proteomes" id="UP001227126">
    <property type="component" value="Unassembled WGS sequence"/>
</dbReference>
<organism evidence="1 2">
    <name type="scientific">Sedimentitalea xiamensis</name>
    <dbReference type="NCBI Taxonomy" id="3050037"/>
    <lineage>
        <taxon>Bacteria</taxon>
        <taxon>Pseudomonadati</taxon>
        <taxon>Pseudomonadota</taxon>
        <taxon>Alphaproteobacteria</taxon>
        <taxon>Rhodobacterales</taxon>
        <taxon>Paracoccaceae</taxon>
        <taxon>Sedimentitalea</taxon>
    </lineage>
</organism>
<dbReference type="InterPro" id="IPR011990">
    <property type="entry name" value="TPR-like_helical_dom_sf"/>
</dbReference>
<dbReference type="InterPro" id="IPR009211">
    <property type="entry name" value="TagJ"/>
</dbReference>
<evidence type="ECO:0000313" key="2">
    <source>
        <dbReference type="Proteomes" id="UP001227126"/>
    </source>
</evidence>
<dbReference type="Gene3D" id="1.25.40.10">
    <property type="entry name" value="Tetratricopeptide repeat domain"/>
    <property type="match status" value="1"/>
</dbReference>
<dbReference type="Pfam" id="PF07024">
    <property type="entry name" value="ImpE"/>
    <property type="match status" value="1"/>
</dbReference>
<sequence>MTPEDLLKSGDPDAALAALQDKVRADPANPKLRIFLFQLLCVLGDWKRAINQLKLSAEMDESATMMAKTYREAIICEVYREKVFLGEKDPLIFGEPAEWLALLVEAQKTLASGAPDKAADLRARAFDAAPSCSGHINDDPFEWVADADMRLGPVLEIIVNGRYFWLPFTSIGSLTMDPPSDLRDAVWTAATLSLQNGGEVAALIPTRYVGTTVNGDAAAKLARATTWTDLGGETFVGGGQRLLTTDQADYAILDIRSLSMEGAAMDGGAPGNG</sequence>
<gene>
    <name evidence="1" type="ORF">QO034_17145</name>
</gene>
<dbReference type="RefSeq" id="WP_284486747.1">
    <property type="nucleotide sequence ID" value="NZ_JASNJE010000025.1"/>
</dbReference>
<proteinExistence type="predicted"/>
<reference evidence="1 2" key="1">
    <citation type="submission" date="2023-05" db="EMBL/GenBank/DDBJ databases">
        <title>Sedimentitalea sp. nov. JM2-8.</title>
        <authorList>
            <person name="Huang J."/>
        </authorList>
    </citation>
    <scope>NUCLEOTIDE SEQUENCE [LARGE SCALE GENOMIC DNA]</scope>
    <source>
        <strain evidence="1 2">JM2-8</strain>
    </source>
</reference>
<keyword evidence="2" id="KW-1185">Reference proteome</keyword>
<dbReference type="PIRSF" id="PIRSF029288">
    <property type="entry name" value="SciE_ImpE"/>
    <property type="match status" value="1"/>
</dbReference>
<dbReference type="Pfam" id="PF14559">
    <property type="entry name" value="TPR_19"/>
    <property type="match status" value="1"/>
</dbReference>
<dbReference type="EMBL" id="JASNJE010000025">
    <property type="protein sequence ID" value="MDK3074816.1"/>
    <property type="molecule type" value="Genomic_DNA"/>
</dbReference>
<dbReference type="SUPFAM" id="SSF144059">
    <property type="entry name" value="ImpE-like"/>
    <property type="match status" value="1"/>
</dbReference>
<protein>
    <submittedName>
        <fullName evidence="1">Type VI secretion system accessory protein TagJ</fullName>
    </submittedName>
</protein>